<evidence type="ECO:0000313" key="6">
    <source>
        <dbReference type="EMBL" id="KAH3673551.1"/>
    </source>
</evidence>
<gene>
    <name evidence="5" type="primary">COQ3</name>
    <name evidence="6" type="ORF">WICMUC_003658</name>
</gene>
<comment type="catalytic activity">
    <reaction evidence="5">
        <text>a 3-demethylubiquinone + S-adenosyl-L-methionine = a ubiquinone + S-adenosyl-L-homocysteine</text>
        <dbReference type="Rhea" id="RHEA:81215"/>
        <dbReference type="Rhea" id="RHEA-COMP:9565"/>
        <dbReference type="Rhea" id="RHEA-COMP:19654"/>
        <dbReference type="ChEBI" id="CHEBI:16389"/>
        <dbReference type="ChEBI" id="CHEBI:57856"/>
        <dbReference type="ChEBI" id="CHEBI:59789"/>
        <dbReference type="ChEBI" id="CHEBI:231825"/>
    </reaction>
</comment>
<accession>A0A9P8TCS7</accession>
<feature type="binding site" evidence="5">
    <location>
        <position position="204"/>
    </location>
    <ligand>
        <name>S-adenosyl-L-methionine</name>
        <dbReference type="ChEBI" id="CHEBI:59789"/>
    </ligand>
</feature>
<keyword evidence="7" id="KW-1185">Reference proteome</keyword>
<dbReference type="CDD" id="cd02440">
    <property type="entry name" value="AdoMet_MTases"/>
    <property type="match status" value="1"/>
</dbReference>
<dbReference type="Pfam" id="PF13489">
    <property type="entry name" value="Methyltransf_23"/>
    <property type="match status" value="1"/>
</dbReference>
<evidence type="ECO:0000256" key="5">
    <source>
        <dbReference type="HAMAP-Rule" id="MF_03190"/>
    </source>
</evidence>
<keyword evidence="3 5" id="KW-0831">Ubiquinone biosynthesis</keyword>
<dbReference type="PANTHER" id="PTHR43464">
    <property type="entry name" value="METHYLTRANSFERASE"/>
    <property type="match status" value="1"/>
</dbReference>
<comment type="function">
    <text evidence="5">O-methyltransferase required for two non-consecutive steps during ubiquinone biosynthesis. Catalyzes the 2 O-methylation of 3,4-dihydroxy-5-(all-trans-polyprenyl)benzoic acid into 4-hydroxy-3-methoxy-5-(all-trans-polyprenyl)benzoic acid. Also catalyzes the last step of ubiquinone biosynthesis by mediating methylation of 3-demethylubiquinone into ubiquinone. Also able to mediate the methylation of 3-demethylubiquinol into ubiquinol.</text>
</comment>
<keyword evidence="5" id="KW-0999">Mitochondrion inner membrane</keyword>
<dbReference type="HAMAP" id="MF_00472">
    <property type="entry name" value="UbiG"/>
    <property type="match status" value="1"/>
</dbReference>
<comment type="subcellular location">
    <subcellularLocation>
        <location evidence="5">Mitochondrion inner membrane</location>
        <topology evidence="5">Peripheral membrane protein</topology>
        <orientation evidence="5">Matrix side</orientation>
    </subcellularLocation>
</comment>
<dbReference type="GO" id="GO:0031314">
    <property type="term" value="C:extrinsic component of mitochondrial inner membrane"/>
    <property type="evidence" value="ECO:0007669"/>
    <property type="project" value="UniProtKB-UniRule"/>
</dbReference>
<dbReference type="GO" id="GO:0032259">
    <property type="term" value="P:methylation"/>
    <property type="evidence" value="ECO:0007669"/>
    <property type="project" value="UniProtKB-KW"/>
</dbReference>
<feature type="binding site" evidence="5">
    <location>
        <position position="208"/>
    </location>
    <ligand>
        <name>Mg(2+)</name>
        <dbReference type="ChEBI" id="CHEBI:18420"/>
    </ligand>
</feature>
<evidence type="ECO:0000256" key="2">
    <source>
        <dbReference type="ARBA" id="ARBA00022679"/>
    </source>
</evidence>
<dbReference type="NCBIfam" id="TIGR01983">
    <property type="entry name" value="UbiG"/>
    <property type="match status" value="1"/>
</dbReference>
<dbReference type="GO" id="GO:0010420">
    <property type="term" value="F:polyprenyldihydroxybenzoate methyltransferase activity"/>
    <property type="evidence" value="ECO:0007669"/>
    <property type="project" value="UniProtKB-UniRule"/>
</dbReference>
<evidence type="ECO:0000313" key="7">
    <source>
        <dbReference type="Proteomes" id="UP000769528"/>
    </source>
</evidence>
<feature type="binding site" evidence="5">
    <location>
        <position position="209"/>
    </location>
    <ligand>
        <name>Mg(2+)</name>
        <dbReference type="ChEBI" id="CHEBI:18420"/>
    </ligand>
</feature>
<keyword evidence="5" id="KW-0472">Membrane</keyword>
<feature type="binding site" evidence="5">
    <location>
        <position position="69"/>
    </location>
    <ligand>
        <name>S-adenosyl-L-methionine</name>
        <dbReference type="ChEBI" id="CHEBI:59789"/>
    </ligand>
</feature>
<keyword evidence="5" id="KW-0460">Magnesium</keyword>
<proteinExistence type="inferred from homology"/>
<organism evidence="6 7">
    <name type="scientific">Wickerhamomyces mucosus</name>
    <dbReference type="NCBI Taxonomy" id="1378264"/>
    <lineage>
        <taxon>Eukaryota</taxon>
        <taxon>Fungi</taxon>
        <taxon>Dikarya</taxon>
        <taxon>Ascomycota</taxon>
        <taxon>Saccharomycotina</taxon>
        <taxon>Saccharomycetes</taxon>
        <taxon>Phaffomycetales</taxon>
        <taxon>Wickerhamomycetaceae</taxon>
        <taxon>Wickerhamomyces</taxon>
    </lineage>
</organism>
<comment type="pathway">
    <text evidence="5">Cofactor biosynthesis; ubiquinone biosynthesis.</text>
</comment>
<dbReference type="AlphaFoldDB" id="A0A9P8TCS7"/>
<feature type="binding site" evidence="5">
    <location>
        <position position="159"/>
    </location>
    <ligand>
        <name>S-adenosyl-L-methionine</name>
        <dbReference type="ChEBI" id="CHEBI:59789"/>
    </ligand>
</feature>
<dbReference type="OrthoDB" id="3265906at2759"/>
<dbReference type="Proteomes" id="UP000769528">
    <property type="component" value="Unassembled WGS sequence"/>
</dbReference>
<evidence type="ECO:0000256" key="1">
    <source>
        <dbReference type="ARBA" id="ARBA00022603"/>
    </source>
</evidence>
<dbReference type="GO" id="GO:0061542">
    <property type="term" value="F:3-demethylubiquinol 3-O-methyltransferase activity"/>
    <property type="evidence" value="ECO:0007669"/>
    <property type="project" value="UniProtKB-UniRule"/>
</dbReference>
<keyword evidence="5" id="KW-0496">Mitochondrion</keyword>
<keyword evidence="4 5" id="KW-0949">S-adenosyl-L-methionine</keyword>
<dbReference type="GO" id="GO:0046872">
    <property type="term" value="F:metal ion binding"/>
    <property type="evidence" value="ECO:0007669"/>
    <property type="project" value="UniProtKB-KW"/>
</dbReference>
<dbReference type="PANTHER" id="PTHR43464:SF19">
    <property type="entry name" value="UBIQUINONE BIOSYNTHESIS O-METHYLTRANSFERASE, MITOCHONDRIAL"/>
    <property type="match status" value="1"/>
</dbReference>
<comment type="caution">
    <text evidence="6">The sequence shown here is derived from an EMBL/GenBank/DDBJ whole genome shotgun (WGS) entry which is preliminary data.</text>
</comment>
<name>A0A9P8TCS7_9ASCO</name>
<evidence type="ECO:0000256" key="4">
    <source>
        <dbReference type="ARBA" id="ARBA00022691"/>
    </source>
</evidence>
<sequence length="317" mass="36617">MLRSRLLTPILRRTSLITGRSLYSSSVVCHYDKKTSTSKDEMDHFNQLAETWWDVNGPQRILHKMNLLRMDFIQQTLRNHIQLNKDVTNPDDEIYVPGYSLKLLPKQISEQILLEQNLKRDEIQRDQPKLNILDIGCGGGILSESLARLKNVESVKGIDLSTDVLKAANLHKSLDPDIESKISYELTAIEDVPKTEIFDLITMFEILEHVNFPNEVLSSALTHLKPNGWLFISTINRDFVSWFTTIFMGEHVLKIVPIGTHHLDKYIDETEIKDWFKKKPEFEVKDSKGCTYLPFKGWVFSPTPNVGNYFMAIQRVK</sequence>
<feature type="binding site" evidence="5">
    <location>
        <position position="136"/>
    </location>
    <ligand>
        <name>S-adenosyl-L-methionine</name>
        <dbReference type="ChEBI" id="CHEBI:59789"/>
    </ligand>
</feature>
<protein>
    <recommendedName>
        <fullName evidence="5">Ubiquinone biosynthesis O-methyltransferase, mitochondrial</fullName>
    </recommendedName>
    <alternativeName>
        <fullName evidence="5">3,4-dihydroxy-5-hexaprenylbenzoate methyltransferase</fullName>
    </alternativeName>
    <alternativeName>
        <fullName evidence="5">3-demethylubiquinol 3-O-methyltransferase</fullName>
    </alternativeName>
    <alternativeName>
        <fullName evidence="5">3-demethylubiquinone 3-O-methyltransferase</fullName>
    </alternativeName>
    <alternativeName>
        <fullName evidence="5">3-demethylubiquinone-6 3-O-methyltransferase</fullName>
    </alternativeName>
    <alternativeName>
        <fullName evidence="5">Hexaprenyldihydroxybenzoate methyltransferase</fullName>
    </alternativeName>
    <alternativeName>
        <fullName evidence="5">Polyprenyldihydroxybenzoate methyltransferase</fullName>
        <shortName evidence="5">DHHB methyltransferase</shortName>
        <shortName evidence="5">DHHB-MT</shortName>
        <shortName evidence="5">DHHB-MTase</shortName>
        <ecNumber evidence="5">2.1.1.-</ecNumber>
        <ecNumber evidence="5">2.1.1.114</ecNumber>
        <ecNumber evidence="5">2.1.1.64</ecNumber>
    </alternativeName>
</protein>
<keyword evidence="2 5" id="KW-0808">Transferase</keyword>
<comment type="catalytic activity">
    <reaction evidence="5">
        <text>a 3,4-dihydroxy-5-(all-trans-polyprenyl)benzoate + S-adenosyl-L-methionine = a 4-hydroxy-3-methoxy-5-(all-trans-polyprenyl)benzoate + S-adenosyl-L-homocysteine + H(+)</text>
        <dbReference type="Rhea" id="RHEA:44452"/>
        <dbReference type="Rhea" id="RHEA-COMP:10930"/>
        <dbReference type="Rhea" id="RHEA-COMP:10931"/>
        <dbReference type="ChEBI" id="CHEBI:15378"/>
        <dbReference type="ChEBI" id="CHEBI:57856"/>
        <dbReference type="ChEBI" id="CHEBI:59789"/>
        <dbReference type="ChEBI" id="CHEBI:64694"/>
        <dbReference type="ChEBI" id="CHEBI:84443"/>
        <dbReference type="EC" id="2.1.1.114"/>
    </reaction>
</comment>
<dbReference type="SUPFAM" id="SSF53335">
    <property type="entry name" value="S-adenosyl-L-methionine-dependent methyltransferases"/>
    <property type="match status" value="1"/>
</dbReference>
<comment type="similarity">
    <text evidence="5">Belongs to the class I-like SAM-binding methyltransferase superfamily. UbiG/COQ3 family.</text>
</comment>
<dbReference type="InterPro" id="IPR029063">
    <property type="entry name" value="SAM-dependent_MTases_sf"/>
</dbReference>
<dbReference type="EMBL" id="JAEUBF010000974">
    <property type="protein sequence ID" value="KAH3673551.1"/>
    <property type="molecule type" value="Genomic_DNA"/>
</dbReference>
<comment type="cofactor">
    <cofactor evidence="5">
        <name>Mg(2+)</name>
        <dbReference type="ChEBI" id="CHEBI:18420"/>
    </cofactor>
</comment>
<reference evidence="6" key="1">
    <citation type="journal article" date="2021" name="Open Biol.">
        <title>Shared evolutionary footprints suggest mitochondrial oxidative damage underlies multiple complex I losses in fungi.</title>
        <authorList>
            <person name="Schikora-Tamarit M.A."/>
            <person name="Marcet-Houben M."/>
            <person name="Nosek J."/>
            <person name="Gabaldon T."/>
        </authorList>
    </citation>
    <scope>NUCLEOTIDE SEQUENCE</scope>
    <source>
        <strain evidence="6">CBS6341</strain>
    </source>
</reference>
<dbReference type="EC" id="2.1.1.114" evidence="5"/>
<keyword evidence="1 5" id="KW-0489">Methyltransferase</keyword>
<dbReference type="Gene3D" id="3.40.50.150">
    <property type="entry name" value="Vaccinia Virus protein VP39"/>
    <property type="match status" value="1"/>
</dbReference>
<dbReference type="EC" id="2.1.1.64" evidence="5"/>
<comment type="subunit">
    <text evidence="5">Component of a multi-subunit COQ enzyme complex, composed of at least COQ3, COQ4, COQ5, COQ6, COQ7 and COQ9.</text>
</comment>
<dbReference type="EC" id="2.1.1.-" evidence="5"/>
<feature type="binding site" evidence="5">
    <location>
        <position position="205"/>
    </location>
    <ligand>
        <name>Mg(2+)</name>
        <dbReference type="ChEBI" id="CHEBI:18420"/>
    </ligand>
</feature>
<keyword evidence="5" id="KW-0479">Metal-binding</keyword>
<evidence type="ECO:0000256" key="3">
    <source>
        <dbReference type="ARBA" id="ARBA00022688"/>
    </source>
</evidence>
<dbReference type="InterPro" id="IPR010233">
    <property type="entry name" value="UbiG_MeTrfase"/>
</dbReference>
<reference evidence="6" key="2">
    <citation type="submission" date="2021-01" db="EMBL/GenBank/DDBJ databases">
        <authorList>
            <person name="Schikora-Tamarit M.A."/>
        </authorList>
    </citation>
    <scope>NUCLEOTIDE SEQUENCE</scope>
    <source>
        <strain evidence="6">CBS6341</strain>
    </source>
</reference>
<comment type="catalytic activity">
    <reaction evidence="5">
        <text>a 3-demethylubiquinol + S-adenosyl-L-methionine = a ubiquinol + S-adenosyl-L-homocysteine + H(+)</text>
        <dbReference type="Rhea" id="RHEA:44380"/>
        <dbReference type="Rhea" id="RHEA-COMP:9566"/>
        <dbReference type="Rhea" id="RHEA-COMP:10914"/>
        <dbReference type="ChEBI" id="CHEBI:15378"/>
        <dbReference type="ChEBI" id="CHEBI:17976"/>
        <dbReference type="ChEBI" id="CHEBI:57856"/>
        <dbReference type="ChEBI" id="CHEBI:59789"/>
        <dbReference type="ChEBI" id="CHEBI:84422"/>
        <dbReference type="EC" id="2.1.1.64"/>
    </reaction>
</comment>